<proteinExistence type="inferred from homology"/>
<reference evidence="9" key="1">
    <citation type="journal article" date="2014" name="Int. J. Syst. Evol. Microbiol.">
        <title>Complete genome sequence of Corynebacterium casei LMG S-19264T (=DSM 44701T), isolated from a smear-ripened cheese.</title>
        <authorList>
            <consortium name="US DOE Joint Genome Institute (JGI-PGF)"/>
            <person name="Walter F."/>
            <person name="Albersmeier A."/>
            <person name="Kalinowski J."/>
            <person name="Ruckert C."/>
        </authorList>
    </citation>
    <scope>NUCLEOTIDE SEQUENCE</scope>
    <source>
        <strain evidence="9">CGMCC 1.14988</strain>
    </source>
</reference>
<dbReference type="AlphaFoldDB" id="A0A8J3A859"/>
<dbReference type="InterPro" id="IPR035642">
    <property type="entry name" value="MraZ_N"/>
</dbReference>
<evidence type="ECO:0000259" key="8">
    <source>
        <dbReference type="PROSITE" id="PS51740"/>
    </source>
</evidence>
<keyword evidence="3" id="KW-0677">Repeat</keyword>
<organism evidence="9 10">
    <name type="scientific">Egicoccus halophilus</name>
    <dbReference type="NCBI Taxonomy" id="1670830"/>
    <lineage>
        <taxon>Bacteria</taxon>
        <taxon>Bacillati</taxon>
        <taxon>Actinomycetota</taxon>
        <taxon>Nitriliruptoria</taxon>
        <taxon>Egicoccales</taxon>
        <taxon>Egicoccaceae</taxon>
        <taxon>Egicoccus</taxon>
    </lineage>
</organism>
<dbReference type="Pfam" id="PF02381">
    <property type="entry name" value="MraZ"/>
    <property type="match status" value="2"/>
</dbReference>
<comment type="subunit">
    <text evidence="7">Forms oligomers.</text>
</comment>
<dbReference type="GO" id="GO:0005737">
    <property type="term" value="C:cytoplasm"/>
    <property type="evidence" value="ECO:0007669"/>
    <property type="project" value="UniProtKB-UniRule"/>
</dbReference>
<evidence type="ECO:0000313" key="10">
    <source>
        <dbReference type="Proteomes" id="UP000650511"/>
    </source>
</evidence>
<comment type="subcellular location">
    <subcellularLocation>
        <location evidence="7">Cytoplasm</location>
        <location evidence="7">Nucleoid</location>
    </subcellularLocation>
</comment>
<evidence type="ECO:0000256" key="1">
    <source>
        <dbReference type="ARBA" id="ARBA00013860"/>
    </source>
</evidence>
<dbReference type="PROSITE" id="PS51740">
    <property type="entry name" value="SPOVT_ABRB"/>
    <property type="match status" value="2"/>
</dbReference>
<dbReference type="GO" id="GO:0000976">
    <property type="term" value="F:transcription cis-regulatory region binding"/>
    <property type="evidence" value="ECO:0007669"/>
    <property type="project" value="TreeGrafter"/>
</dbReference>
<dbReference type="GO" id="GO:2000143">
    <property type="term" value="P:negative regulation of DNA-templated transcription initiation"/>
    <property type="evidence" value="ECO:0007669"/>
    <property type="project" value="TreeGrafter"/>
</dbReference>
<name>A0A8J3A859_9ACTN</name>
<keyword evidence="5 7" id="KW-0238">DNA-binding</keyword>
<dbReference type="InterPro" id="IPR007159">
    <property type="entry name" value="SpoVT-AbrB_dom"/>
</dbReference>
<dbReference type="NCBIfam" id="TIGR00242">
    <property type="entry name" value="division/cell wall cluster transcriptional repressor MraZ"/>
    <property type="match status" value="1"/>
</dbReference>
<evidence type="ECO:0000256" key="5">
    <source>
        <dbReference type="ARBA" id="ARBA00023125"/>
    </source>
</evidence>
<dbReference type="InterPro" id="IPR038619">
    <property type="entry name" value="MraZ_sf"/>
</dbReference>
<dbReference type="GO" id="GO:0009295">
    <property type="term" value="C:nucleoid"/>
    <property type="evidence" value="ECO:0007669"/>
    <property type="project" value="UniProtKB-SubCell"/>
</dbReference>
<protein>
    <recommendedName>
        <fullName evidence="1 7">Transcriptional regulator MraZ</fullName>
    </recommendedName>
</protein>
<dbReference type="HAMAP" id="MF_01008">
    <property type="entry name" value="MraZ"/>
    <property type="match status" value="1"/>
</dbReference>
<dbReference type="RefSeq" id="WP_130649579.1">
    <property type="nucleotide sequence ID" value="NZ_BMHA01000003.1"/>
</dbReference>
<evidence type="ECO:0000256" key="4">
    <source>
        <dbReference type="ARBA" id="ARBA00023015"/>
    </source>
</evidence>
<dbReference type="InterPro" id="IPR020603">
    <property type="entry name" value="MraZ_dom"/>
</dbReference>
<dbReference type="CDD" id="cd16320">
    <property type="entry name" value="MraZ_N"/>
    <property type="match status" value="1"/>
</dbReference>
<evidence type="ECO:0000313" key="9">
    <source>
        <dbReference type="EMBL" id="GGI04309.1"/>
    </source>
</evidence>
<keyword evidence="6 7" id="KW-0804">Transcription</keyword>
<dbReference type="GO" id="GO:0003700">
    <property type="term" value="F:DNA-binding transcription factor activity"/>
    <property type="evidence" value="ECO:0007669"/>
    <property type="project" value="UniProtKB-UniRule"/>
</dbReference>
<dbReference type="SUPFAM" id="SSF89447">
    <property type="entry name" value="AbrB/MazE/MraZ-like"/>
    <property type="match status" value="1"/>
</dbReference>
<sequence length="140" mass="15926">MFLGEHQHTLDAKGRVILPARFRERLSGGLVFAPSQDRCIDVYPATAFERRVEELRAVPREDQRARAYLRVFLAGAHQETPDAQGRVTIPPRLRAYAGLDKDLTVNGADEKVEIWDRSTWEQYRDAAEEAFANLDAPFTV</sequence>
<comment type="similarity">
    <text evidence="7">Belongs to the MraZ family.</text>
</comment>
<evidence type="ECO:0000256" key="6">
    <source>
        <dbReference type="ARBA" id="ARBA00023163"/>
    </source>
</evidence>
<dbReference type="CDD" id="cd16321">
    <property type="entry name" value="MraZ_C"/>
    <property type="match status" value="1"/>
</dbReference>
<dbReference type="PANTHER" id="PTHR34701">
    <property type="entry name" value="TRANSCRIPTIONAL REGULATOR MRAZ"/>
    <property type="match status" value="1"/>
</dbReference>
<dbReference type="InterPro" id="IPR035644">
    <property type="entry name" value="MraZ_C"/>
</dbReference>
<dbReference type="EMBL" id="BMHA01000003">
    <property type="protein sequence ID" value="GGI04309.1"/>
    <property type="molecule type" value="Genomic_DNA"/>
</dbReference>
<dbReference type="Proteomes" id="UP000650511">
    <property type="component" value="Unassembled WGS sequence"/>
</dbReference>
<dbReference type="PANTHER" id="PTHR34701:SF1">
    <property type="entry name" value="TRANSCRIPTIONAL REGULATOR MRAZ"/>
    <property type="match status" value="1"/>
</dbReference>
<accession>A0A8J3A859</accession>
<feature type="domain" description="SpoVT-AbrB" evidence="8">
    <location>
        <begin position="76"/>
        <end position="119"/>
    </location>
</feature>
<evidence type="ECO:0000256" key="7">
    <source>
        <dbReference type="HAMAP-Rule" id="MF_01008"/>
    </source>
</evidence>
<comment type="caution">
    <text evidence="9">The sequence shown here is derived from an EMBL/GenBank/DDBJ whole genome shotgun (WGS) entry which is preliminary data.</text>
</comment>
<dbReference type="InterPro" id="IPR037914">
    <property type="entry name" value="SpoVT-AbrB_sf"/>
</dbReference>
<dbReference type="Gene3D" id="3.40.1550.20">
    <property type="entry name" value="Transcriptional regulator MraZ domain"/>
    <property type="match status" value="1"/>
</dbReference>
<keyword evidence="2 7" id="KW-0963">Cytoplasm</keyword>
<reference evidence="9" key="2">
    <citation type="submission" date="2020-09" db="EMBL/GenBank/DDBJ databases">
        <authorList>
            <person name="Sun Q."/>
            <person name="Zhou Y."/>
        </authorList>
    </citation>
    <scope>NUCLEOTIDE SEQUENCE</scope>
    <source>
        <strain evidence="9">CGMCC 1.14988</strain>
    </source>
</reference>
<dbReference type="OrthoDB" id="9807753at2"/>
<dbReference type="InterPro" id="IPR003444">
    <property type="entry name" value="MraZ"/>
</dbReference>
<evidence type="ECO:0000256" key="3">
    <source>
        <dbReference type="ARBA" id="ARBA00022737"/>
    </source>
</evidence>
<gene>
    <name evidence="7 9" type="primary">mraZ</name>
    <name evidence="9" type="ORF">GCM10011354_08450</name>
</gene>
<evidence type="ECO:0000256" key="2">
    <source>
        <dbReference type="ARBA" id="ARBA00022490"/>
    </source>
</evidence>
<keyword evidence="4 7" id="KW-0805">Transcription regulation</keyword>
<keyword evidence="10" id="KW-1185">Reference proteome</keyword>
<feature type="domain" description="SpoVT-AbrB" evidence="8">
    <location>
        <begin position="5"/>
        <end position="47"/>
    </location>
</feature>